<feature type="region of interest" description="Disordered" evidence="5">
    <location>
        <begin position="1"/>
        <end position="52"/>
    </location>
</feature>
<comment type="caution">
    <text evidence="7">The sequence shown here is derived from an EMBL/GenBank/DDBJ whole genome shotgun (WGS) entry which is preliminary data.</text>
</comment>
<dbReference type="InParanoid" id="A0A1Z5J9X6"/>
<feature type="compositionally biased region" description="Polar residues" evidence="5">
    <location>
        <begin position="35"/>
        <end position="44"/>
    </location>
</feature>
<sequence>MNPLKNTTKPNYLDDEHESDDSSDFFSPTSLSLFQPNGRSSSAEPGSLPRLHDTSWIGARLSPIRSFDNDDDDDDEHSNSTTDDEEHGLRKSTIKVALQYDSLPKRNIQQYPSEHSSLLQPPPNIRSTATSFHPRYTAEIPLSPASIMFFSTRKIRLQGTGVVICSLSLLHLIVMLIWSWRSGDALILSKERYSLFSPYAWMTWWRPGDETLLRSGALAPASIFLNQSYWRLGTAICMSTSLGEWATVCLIWVLVLSNTQEQEKMRKSARSLRYSQAHVLVIYVTAVMTGELWTLAWDDSKIARYTFRKEEIELTGTLTGGISWGTCGVLCATGILQPHRRLPLFSCAILLTAAAWFQQPYNCFLGTLGGSYFGWALAAANIIGSTYQPLQTSERSERQRKQEWWSATLAIFLWVFPLLWIALS</sequence>
<dbReference type="SUPFAM" id="SSF144091">
    <property type="entry name" value="Rhomboid-like"/>
    <property type="match status" value="1"/>
</dbReference>
<keyword evidence="8" id="KW-1185">Reference proteome</keyword>
<feature type="transmembrane region" description="Helical" evidence="6">
    <location>
        <begin position="342"/>
        <end position="358"/>
    </location>
</feature>
<protein>
    <submittedName>
        <fullName evidence="7">Uncharacterized protein</fullName>
    </submittedName>
</protein>
<feature type="transmembrane region" description="Helical" evidence="6">
    <location>
        <begin position="404"/>
        <end position="423"/>
    </location>
</feature>
<feature type="compositionally biased region" description="Polar residues" evidence="5">
    <location>
        <begin position="1"/>
        <end position="10"/>
    </location>
</feature>
<accession>A0A1Z5J9X6</accession>
<evidence type="ECO:0000256" key="3">
    <source>
        <dbReference type="ARBA" id="ARBA00022989"/>
    </source>
</evidence>
<name>A0A1Z5J9X6_FISSO</name>
<feature type="transmembrane region" description="Helical" evidence="6">
    <location>
        <begin position="232"/>
        <end position="256"/>
    </location>
</feature>
<dbReference type="InterPro" id="IPR035952">
    <property type="entry name" value="Rhomboid-like_sf"/>
</dbReference>
<proteinExistence type="predicted"/>
<feature type="transmembrane region" description="Helical" evidence="6">
    <location>
        <begin position="364"/>
        <end position="383"/>
    </location>
</feature>
<dbReference type="OrthoDB" id="53578at2759"/>
<evidence type="ECO:0000256" key="6">
    <source>
        <dbReference type="SAM" id="Phobius"/>
    </source>
</evidence>
<feature type="compositionally biased region" description="Low complexity" evidence="5">
    <location>
        <begin position="24"/>
        <end position="34"/>
    </location>
</feature>
<feature type="compositionally biased region" description="Acidic residues" evidence="5">
    <location>
        <begin position="13"/>
        <end position="23"/>
    </location>
</feature>
<feature type="region of interest" description="Disordered" evidence="5">
    <location>
        <begin position="64"/>
        <end position="90"/>
    </location>
</feature>
<dbReference type="AlphaFoldDB" id="A0A1Z5J9X6"/>
<dbReference type="GO" id="GO:0016020">
    <property type="term" value="C:membrane"/>
    <property type="evidence" value="ECO:0007669"/>
    <property type="project" value="UniProtKB-SubCell"/>
</dbReference>
<evidence type="ECO:0000256" key="4">
    <source>
        <dbReference type="ARBA" id="ARBA00023136"/>
    </source>
</evidence>
<evidence type="ECO:0000256" key="2">
    <source>
        <dbReference type="ARBA" id="ARBA00022692"/>
    </source>
</evidence>
<dbReference type="EMBL" id="BDSP01000022">
    <property type="protein sequence ID" value="GAX10766.1"/>
    <property type="molecule type" value="Genomic_DNA"/>
</dbReference>
<dbReference type="Proteomes" id="UP000198406">
    <property type="component" value="Unassembled WGS sequence"/>
</dbReference>
<feature type="transmembrane region" description="Helical" evidence="6">
    <location>
        <begin position="316"/>
        <end position="335"/>
    </location>
</feature>
<feature type="transmembrane region" description="Helical" evidence="6">
    <location>
        <begin position="157"/>
        <end position="180"/>
    </location>
</feature>
<feature type="compositionally biased region" description="Acidic residues" evidence="5">
    <location>
        <begin position="69"/>
        <end position="86"/>
    </location>
</feature>
<keyword evidence="4 6" id="KW-0472">Membrane</keyword>
<keyword evidence="3 6" id="KW-1133">Transmembrane helix</keyword>
<reference evidence="7 8" key="1">
    <citation type="journal article" date="2015" name="Plant Cell">
        <title>Oil accumulation by the oleaginous diatom Fistulifera solaris as revealed by the genome and transcriptome.</title>
        <authorList>
            <person name="Tanaka T."/>
            <person name="Maeda Y."/>
            <person name="Veluchamy A."/>
            <person name="Tanaka M."/>
            <person name="Abida H."/>
            <person name="Marechal E."/>
            <person name="Bowler C."/>
            <person name="Muto M."/>
            <person name="Sunaga Y."/>
            <person name="Tanaka M."/>
            <person name="Yoshino T."/>
            <person name="Taniguchi T."/>
            <person name="Fukuda Y."/>
            <person name="Nemoto M."/>
            <person name="Matsumoto M."/>
            <person name="Wong P.S."/>
            <person name="Aburatani S."/>
            <person name="Fujibuchi W."/>
        </authorList>
    </citation>
    <scope>NUCLEOTIDE SEQUENCE [LARGE SCALE GENOMIC DNA]</scope>
    <source>
        <strain evidence="7 8">JPCC DA0580</strain>
    </source>
</reference>
<gene>
    <name evidence="7" type="ORF">FisN_14Lh288</name>
</gene>
<evidence type="ECO:0000313" key="8">
    <source>
        <dbReference type="Proteomes" id="UP000198406"/>
    </source>
</evidence>
<organism evidence="7 8">
    <name type="scientific">Fistulifera solaris</name>
    <name type="common">Oleaginous diatom</name>
    <dbReference type="NCBI Taxonomy" id="1519565"/>
    <lineage>
        <taxon>Eukaryota</taxon>
        <taxon>Sar</taxon>
        <taxon>Stramenopiles</taxon>
        <taxon>Ochrophyta</taxon>
        <taxon>Bacillariophyta</taxon>
        <taxon>Bacillariophyceae</taxon>
        <taxon>Bacillariophycidae</taxon>
        <taxon>Naviculales</taxon>
        <taxon>Naviculaceae</taxon>
        <taxon>Fistulifera</taxon>
    </lineage>
</organism>
<feature type="transmembrane region" description="Helical" evidence="6">
    <location>
        <begin position="277"/>
        <end position="296"/>
    </location>
</feature>
<keyword evidence="2 6" id="KW-0812">Transmembrane</keyword>
<evidence type="ECO:0000256" key="1">
    <source>
        <dbReference type="ARBA" id="ARBA00004141"/>
    </source>
</evidence>
<comment type="subcellular location">
    <subcellularLocation>
        <location evidence="1">Membrane</location>
        <topology evidence="1">Multi-pass membrane protein</topology>
    </subcellularLocation>
</comment>
<evidence type="ECO:0000256" key="5">
    <source>
        <dbReference type="SAM" id="MobiDB-lite"/>
    </source>
</evidence>
<evidence type="ECO:0000313" key="7">
    <source>
        <dbReference type="EMBL" id="GAX10766.1"/>
    </source>
</evidence>